<reference evidence="1" key="2">
    <citation type="submission" date="2020-06" db="EMBL/GenBank/DDBJ databases">
        <title>Helianthus annuus Genome sequencing and assembly Release 2.</title>
        <authorList>
            <person name="Gouzy J."/>
            <person name="Langlade N."/>
            <person name="Munos S."/>
        </authorList>
    </citation>
    <scope>NUCLEOTIDE SEQUENCE</scope>
    <source>
        <tissue evidence="1">Leaves</tissue>
    </source>
</reference>
<dbReference type="EMBL" id="MNCJ02000321">
    <property type="protein sequence ID" value="KAF5803562.1"/>
    <property type="molecule type" value="Genomic_DNA"/>
</dbReference>
<name>A0A9K3IVK5_HELAN</name>
<sequence>MGARKDQSVSYSRLTQEEVEAFSTQLGIDSKFNPEASGLDKSIDHCPAGSIALYYQSPTGSIALYYRHFDYTPRSRRVLHFEVVCQASGYDPSLFSFRRFLRLAKNCDWFTFETSQVDICLISSMVTTPRSWKDRFFWVSESTVPFKVVWRYADVVLNELEPSESELDNWFLKSIRACASRLCPFPEHLLVLIGISKLWDKPDRDPVLMRDVMSALAFIKSDDTSDVVFMDAEATEGDDAVVHGAEHRFLRDSCSSMDDDQMISKMMLGAYNLVALLPDEISRFRKRMQEYEAFSKKRDGMKASMAALKKVSEGFAEKEKLG</sequence>
<reference evidence="1" key="1">
    <citation type="journal article" date="2017" name="Nature">
        <title>The sunflower genome provides insights into oil metabolism, flowering and Asterid evolution.</title>
        <authorList>
            <person name="Badouin H."/>
            <person name="Gouzy J."/>
            <person name="Grassa C.J."/>
            <person name="Murat F."/>
            <person name="Staton S.E."/>
            <person name="Cottret L."/>
            <person name="Lelandais-Briere C."/>
            <person name="Owens G.L."/>
            <person name="Carrere S."/>
            <person name="Mayjonade B."/>
            <person name="Legrand L."/>
            <person name="Gill N."/>
            <person name="Kane N.C."/>
            <person name="Bowers J.E."/>
            <person name="Hubner S."/>
            <person name="Bellec A."/>
            <person name="Berard A."/>
            <person name="Berges H."/>
            <person name="Blanchet N."/>
            <person name="Boniface M.C."/>
            <person name="Brunel D."/>
            <person name="Catrice O."/>
            <person name="Chaidir N."/>
            <person name="Claudel C."/>
            <person name="Donnadieu C."/>
            <person name="Faraut T."/>
            <person name="Fievet G."/>
            <person name="Helmstetter N."/>
            <person name="King M."/>
            <person name="Knapp S.J."/>
            <person name="Lai Z."/>
            <person name="Le Paslier M.C."/>
            <person name="Lippi Y."/>
            <person name="Lorenzon L."/>
            <person name="Mandel J.R."/>
            <person name="Marage G."/>
            <person name="Marchand G."/>
            <person name="Marquand E."/>
            <person name="Bret-Mestries E."/>
            <person name="Morien E."/>
            <person name="Nambeesan S."/>
            <person name="Nguyen T."/>
            <person name="Pegot-Espagnet P."/>
            <person name="Pouilly N."/>
            <person name="Raftis F."/>
            <person name="Sallet E."/>
            <person name="Schiex T."/>
            <person name="Thomas J."/>
            <person name="Vandecasteele C."/>
            <person name="Vares D."/>
            <person name="Vear F."/>
            <person name="Vautrin S."/>
            <person name="Crespi M."/>
            <person name="Mangin B."/>
            <person name="Burke J.M."/>
            <person name="Salse J."/>
            <person name="Munos S."/>
            <person name="Vincourt P."/>
            <person name="Rieseberg L.H."/>
            <person name="Langlade N.B."/>
        </authorList>
    </citation>
    <scope>NUCLEOTIDE SEQUENCE</scope>
    <source>
        <tissue evidence="1">Leaves</tissue>
    </source>
</reference>
<gene>
    <name evidence="1" type="ORF">HanXRQr2_Chr06g0272841</name>
</gene>
<dbReference type="PANTHER" id="PTHR31099">
    <property type="entry name" value="OS06G0165300 PROTEIN"/>
    <property type="match status" value="1"/>
</dbReference>
<protein>
    <submittedName>
        <fullName evidence="1">Uncharacterized protein</fullName>
    </submittedName>
</protein>
<keyword evidence="2" id="KW-1185">Reference proteome</keyword>
<accession>A0A9K3IVK5</accession>
<dbReference type="PANTHER" id="PTHR31099:SF41">
    <property type="entry name" value="TRANSPOSASE (PUTATIVE), GYPSY TYPE-RELATED"/>
    <property type="match status" value="1"/>
</dbReference>
<organism evidence="1 2">
    <name type="scientific">Helianthus annuus</name>
    <name type="common">Common sunflower</name>
    <dbReference type="NCBI Taxonomy" id="4232"/>
    <lineage>
        <taxon>Eukaryota</taxon>
        <taxon>Viridiplantae</taxon>
        <taxon>Streptophyta</taxon>
        <taxon>Embryophyta</taxon>
        <taxon>Tracheophyta</taxon>
        <taxon>Spermatophyta</taxon>
        <taxon>Magnoliopsida</taxon>
        <taxon>eudicotyledons</taxon>
        <taxon>Gunneridae</taxon>
        <taxon>Pentapetalae</taxon>
        <taxon>asterids</taxon>
        <taxon>campanulids</taxon>
        <taxon>Asterales</taxon>
        <taxon>Asteraceae</taxon>
        <taxon>Asteroideae</taxon>
        <taxon>Heliantheae alliance</taxon>
        <taxon>Heliantheae</taxon>
        <taxon>Helianthus</taxon>
    </lineage>
</organism>
<dbReference type="AlphaFoldDB" id="A0A9K3IVK5"/>
<dbReference type="Gramene" id="mRNA:HanXRQr2_Chr06g0272841">
    <property type="protein sequence ID" value="mRNA:HanXRQr2_Chr06g0272841"/>
    <property type="gene ID" value="HanXRQr2_Chr06g0272841"/>
</dbReference>
<evidence type="ECO:0000313" key="1">
    <source>
        <dbReference type="EMBL" id="KAF5803562.1"/>
    </source>
</evidence>
<evidence type="ECO:0000313" key="2">
    <source>
        <dbReference type="Proteomes" id="UP000215914"/>
    </source>
</evidence>
<comment type="caution">
    <text evidence="1">The sequence shown here is derived from an EMBL/GenBank/DDBJ whole genome shotgun (WGS) entry which is preliminary data.</text>
</comment>
<dbReference type="Proteomes" id="UP000215914">
    <property type="component" value="Unassembled WGS sequence"/>
</dbReference>
<proteinExistence type="predicted"/>